<gene>
    <name evidence="2" type="ORF">PS659_05581</name>
</gene>
<keyword evidence="1" id="KW-0472">Membrane</keyword>
<dbReference type="EMBL" id="CABVGY010000048">
    <property type="protein sequence ID" value="VVN43026.1"/>
    <property type="molecule type" value="Genomic_DNA"/>
</dbReference>
<proteinExistence type="predicted"/>
<organism evidence="2 3">
    <name type="scientific">Pseudomonas fluorescens</name>
    <dbReference type="NCBI Taxonomy" id="294"/>
    <lineage>
        <taxon>Bacteria</taxon>
        <taxon>Pseudomonadati</taxon>
        <taxon>Pseudomonadota</taxon>
        <taxon>Gammaproteobacteria</taxon>
        <taxon>Pseudomonadales</taxon>
        <taxon>Pseudomonadaceae</taxon>
        <taxon>Pseudomonas</taxon>
    </lineage>
</organism>
<dbReference type="OrthoDB" id="7032019at2"/>
<keyword evidence="1" id="KW-1133">Transmembrane helix</keyword>
<evidence type="ECO:0000313" key="2">
    <source>
        <dbReference type="EMBL" id="VVN43026.1"/>
    </source>
</evidence>
<accession>A0A5E6XPY1</accession>
<dbReference type="RefSeq" id="WP_150719048.1">
    <property type="nucleotide sequence ID" value="NZ_CABVGY010000048.1"/>
</dbReference>
<keyword evidence="1" id="KW-0812">Transmembrane</keyword>
<reference evidence="2 3" key="1">
    <citation type="submission" date="2019-09" db="EMBL/GenBank/DDBJ databases">
        <authorList>
            <person name="Chandra G."/>
            <person name="Truman W A."/>
        </authorList>
    </citation>
    <scope>NUCLEOTIDE SEQUENCE [LARGE SCALE GENOMIC DNA]</scope>
    <source>
        <strain evidence="2">PS659</strain>
    </source>
</reference>
<dbReference type="AlphaFoldDB" id="A0A5E6XPY1"/>
<name>A0A5E6XPY1_PSEFL</name>
<sequence>MLQKDRDNPNQSSLEQLHRDVAAFAEEMRSPAPSAIRSAVVPFSIGAALALAIFVVAAIVIRLL</sequence>
<dbReference type="Proteomes" id="UP000326729">
    <property type="component" value="Unassembled WGS sequence"/>
</dbReference>
<protein>
    <submittedName>
        <fullName evidence="2">Uncharacterized protein</fullName>
    </submittedName>
</protein>
<evidence type="ECO:0000256" key="1">
    <source>
        <dbReference type="SAM" id="Phobius"/>
    </source>
</evidence>
<evidence type="ECO:0000313" key="3">
    <source>
        <dbReference type="Proteomes" id="UP000326729"/>
    </source>
</evidence>
<feature type="transmembrane region" description="Helical" evidence="1">
    <location>
        <begin position="39"/>
        <end position="61"/>
    </location>
</feature>